<dbReference type="SUPFAM" id="SSF53756">
    <property type="entry name" value="UDP-Glycosyltransferase/glycogen phosphorylase"/>
    <property type="match status" value="1"/>
</dbReference>
<dbReference type="Pfam" id="PF00201">
    <property type="entry name" value="UDPGT"/>
    <property type="match status" value="1"/>
</dbReference>
<keyword evidence="3 4" id="KW-0808">Transferase</keyword>
<reference evidence="4" key="2">
    <citation type="submission" date="2020-07" db="EMBL/GenBank/DDBJ databases">
        <authorList>
            <person name="Vera ALvarez R."/>
            <person name="Arias-Moreno D.M."/>
            <person name="Jimenez-Jacinto V."/>
            <person name="Jimenez-Bremont J.F."/>
            <person name="Swaminathan K."/>
            <person name="Moose S.P."/>
            <person name="Guerrero-Gonzalez M.L."/>
            <person name="Marino-Ramirez L."/>
            <person name="Landsman D."/>
            <person name="Rodriguez-Kessler M."/>
            <person name="Delgado-Sanchez P."/>
        </authorList>
    </citation>
    <scope>NUCLEOTIDE SEQUENCE</scope>
    <source>
        <tissue evidence="4">Cladode</tissue>
    </source>
</reference>
<accession>A0A7C8YG98</accession>
<reference evidence="4" key="1">
    <citation type="journal article" date="2013" name="J. Plant Res.">
        <title>Effect of fungi and light on seed germination of three Opuntia species from semiarid lands of central Mexico.</title>
        <authorList>
            <person name="Delgado-Sanchez P."/>
            <person name="Jimenez-Bremont J.F."/>
            <person name="Guerrero-Gonzalez Mde L."/>
            <person name="Flores J."/>
        </authorList>
    </citation>
    <scope>NUCLEOTIDE SEQUENCE</scope>
    <source>
        <tissue evidence="4">Cladode</tissue>
    </source>
</reference>
<keyword evidence="4" id="KW-0328">Glycosyltransferase</keyword>
<proteinExistence type="inferred from homology"/>
<dbReference type="FunFam" id="3.40.50.2000:FF:000037">
    <property type="entry name" value="Glycosyltransferase"/>
    <property type="match status" value="1"/>
</dbReference>
<name>A0A7C8YG98_OPUST</name>
<dbReference type="PANTHER" id="PTHR48049">
    <property type="entry name" value="GLYCOSYLTRANSFERASE"/>
    <property type="match status" value="1"/>
</dbReference>
<dbReference type="AlphaFoldDB" id="A0A7C8YG98"/>
<sequence length="475" mass="52361">MGVTGNGTGARKTKLHVVMFPWFAFGHINPFIQLSNKLTSYGIQISFFSIPGNIPRIKSSLNLSPPNQIIPLAVPPVEGLSPNVDSSSFLPPQIYGLLSQALDQMQPQVKTLLTQLQPDIVFFDFVQHWLPPLASELGIKSANFSVFSAVANSYLVVPSRMPDPNQPPTIEDLKKPPPGFPETSVTGVRTFQAQDFMFLFKGSNGGAPAFERTMGYIKTSDAVIYKSCVEFEGPYIDYLKTQLGKPLLLAGPAVPMPPSGILEAKWAKWLDNFLETSVIFCNFGSETYLDGAQIEELAVGLELTGLPFFLVLNFGIGGDAAEAKLEASLPKGFRDRVKDRGVVHTGWVQQQHILAHKSVGCYLNHSGFSSVIEALVNDCQLILIPQKGDQYMNSKLLSGDLKVGVEVNRRDADGYFGKEDILKAVQTVMLDIDKEPGKSIRAHHKKWKEFLLKKDIEDKYIANLVRELEALAHDA</sequence>
<evidence type="ECO:0000256" key="2">
    <source>
        <dbReference type="ARBA" id="ARBA00009995"/>
    </source>
</evidence>
<evidence type="ECO:0000313" key="4">
    <source>
        <dbReference type="EMBL" id="MBA4617517.1"/>
    </source>
</evidence>
<dbReference type="PANTHER" id="PTHR48049:SF84">
    <property type="entry name" value="UDP-GLYCOSYLTRANSFERASE 79A6"/>
    <property type="match status" value="1"/>
</dbReference>
<comment type="similarity">
    <text evidence="2">Belongs to the UDP-glycosyltransferase family.</text>
</comment>
<dbReference type="EMBL" id="GISG01016801">
    <property type="protein sequence ID" value="MBA4617517.1"/>
    <property type="molecule type" value="Transcribed_RNA"/>
</dbReference>
<dbReference type="InterPro" id="IPR050481">
    <property type="entry name" value="UDP-glycosyltransf_plant"/>
</dbReference>
<dbReference type="CDD" id="cd03784">
    <property type="entry name" value="GT1_Gtf-like"/>
    <property type="match status" value="1"/>
</dbReference>
<organism evidence="4">
    <name type="scientific">Opuntia streptacantha</name>
    <name type="common">Prickly pear cactus</name>
    <name type="synonym">Opuntia cardona</name>
    <dbReference type="NCBI Taxonomy" id="393608"/>
    <lineage>
        <taxon>Eukaryota</taxon>
        <taxon>Viridiplantae</taxon>
        <taxon>Streptophyta</taxon>
        <taxon>Embryophyta</taxon>
        <taxon>Tracheophyta</taxon>
        <taxon>Spermatophyta</taxon>
        <taxon>Magnoliopsida</taxon>
        <taxon>eudicotyledons</taxon>
        <taxon>Gunneridae</taxon>
        <taxon>Pentapetalae</taxon>
        <taxon>Caryophyllales</taxon>
        <taxon>Cactineae</taxon>
        <taxon>Cactaceae</taxon>
        <taxon>Opuntioideae</taxon>
        <taxon>Opuntia</taxon>
    </lineage>
</organism>
<comment type="pathway">
    <text evidence="1">Secondary metabolite biosynthesis; terpenoid biosynthesis.</text>
</comment>
<dbReference type="GO" id="GO:0102455">
    <property type="term" value="F:anthocyanidin 3-O-glucoside 2''-O-glucosyltransferase activity"/>
    <property type="evidence" value="ECO:0007669"/>
    <property type="project" value="UniProtKB-EC"/>
</dbReference>
<evidence type="ECO:0000256" key="1">
    <source>
        <dbReference type="ARBA" id="ARBA00004721"/>
    </source>
</evidence>
<evidence type="ECO:0000256" key="3">
    <source>
        <dbReference type="ARBA" id="ARBA00022679"/>
    </source>
</evidence>
<dbReference type="Gene3D" id="3.40.50.2000">
    <property type="entry name" value="Glycogen Phosphorylase B"/>
    <property type="match status" value="2"/>
</dbReference>
<dbReference type="GO" id="GO:0035251">
    <property type="term" value="F:UDP-glucosyltransferase activity"/>
    <property type="evidence" value="ECO:0007669"/>
    <property type="project" value="InterPro"/>
</dbReference>
<protein>
    <submittedName>
        <fullName evidence="4">Anthocyanidin 3-O-glucoside 2''-O-glucosyltransferase</fullName>
        <ecNumber evidence="4">2.4.1.297</ecNumber>
    </submittedName>
</protein>
<dbReference type="InterPro" id="IPR002213">
    <property type="entry name" value="UDP_glucos_trans"/>
</dbReference>
<dbReference type="EC" id="2.4.1.297" evidence="4"/>